<evidence type="ECO:0000313" key="1">
    <source>
        <dbReference type="EMBL" id="CDM64326.1"/>
    </source>
</evidence>
<dbReference type="STRING" id="454194.PYK22_00319"/>
<reference evidence="1 2" key="1">
    <citation type="submission" date="2013-12" db="EMBL/GenBank/DDBJ databases">
        <authorList>
            <person name="Stott M."/>
        </authorList>
    </citation>
    <scope>NUCLEOTIDE SEQUENCE [LARGE SCALE GENOMIC DNA]</scope>
    <source>
        <strain evidence="1 2">K22</strain>
    </source>
</reference>
<dbReference type="AlphaFoldDB" id="A0A0B6WTG5"/>
<protein>
    <submittedName>
        <fullName evidence="1">Uncharacterized protein</fullName>
    </submittedName>
</protein>
<reference evidence="1 2" key="2">
    <citation type="submission" date="2015-01" db="EMBL/GenBank/DDBJ databases">
        <title>Complete genome sequence of Pyrinomonas methylaliphatogenes type strain K22T.</title>
        <authorList>
            <person name="Lee K.C.Y."/>
            <person name="Power J.F."/>
            <person name="Dunfield P.F."/>
            <person name="Morgan X.C."/>
            <person name="Huttenhower C."/>
            <person name="Stott M.B."/>
        </authorList>
    </citation>
    <scope>NUCLEOTIDE SEQUENCE [LARGE SCALE GENOMIC DNA]</scope>
    <source>
        <strain evidence="1 2">K22</strain>
    </source>
</reference>
<organism evidence="1 2">
    <name type="scientific">Pyrinomonas methylaliphatogenes</name>
    <dbReference type="NCBI Taxonomy" id="454194"/>
    <lineage>
        <taxon>Bacteria</taxon>
        <taxon>Pseudomonadati</taxon>
        <taxon>Acidobacteriota</taxon>
        <taxon>Blastocatellia</taxon>
        <taxon>Blastocatellales</taxon>
        <taxon>Pyrinomonadaceae</taxon>
        <taxon>Pyrinomonas</taxon>
    </lineage>
</organism>
<dbReference type="EMBL" id="CBXV010000001">
    <property type="protein sequence ID" value="CDM64326.1"/>
    <property type="molecule type" value="Genomic_DNA"/>
</dbReference>
<evidence type="ECO:0000313" key="2">
    <source>
        <dbReference type="Proteomes" id="UP000031518"/>
    </source>
</evidence>
<proteinExistence type="predicted"/>
<sequence>MKGRRARKRHMEILLIAALINGALLGSSLTFADRACSCCEVAYSCQNGPLAFGARLCCLFYCSQSGEHAQSSGCQLSRLAVSTIHQQSERSFHLISDGDARRIERAIALNSRPQYILHLALLI</sequence>
<dbReference type="Proteomes" id="UP000031518">
    <property type="component" value="Unassembled WGS sequence"/>
</dbReference>
<keyword evidence="2" id="KW-1185">Reference proteome</keyword>
<accession>A0A0B6WTG5</accession>
<name>A0A0B6WTG5_9BACT</name>
<gene>
    <name evidence="1" type="ORF">PYK22_00319</name>
</gene>